<organism evidence="1">
    <name type="scientific">Rhodanobacter sp. IGA1.0</name>
    <dbReference type="NCBI Taxonomy" id="3158582"/>
    <lineage>
        <taxon>Bacteria</taxon>
        <taxon>Pseudomonadati</taxon>
        <taxon>Pseudomonadota</taxon>
        <taxon>Gammaproteobacteria</taxon>
        <taxon>Lysobacterales</taxon>
        <taxon>Rhodanobacteraceae</taxon>
        <taxon>Rhodanobacter</taxon>
    </lineage>
</organism>
<dbReference type="PANTHER" id="PTHR37953:SF1">
    <property type="entry name" value="UPF0127 PROTEIN MJ1496"/>
    <property type="match status" value="1"/>
</dbReference>
<dbReference type="InterPro" id="IPR003795">
    <property type="entry name" value="DUF192"/>
</dbReference>
<evidence type="ECO:0000313" key="1">
    <source>
        <dbReference type="EMBL" id="XBS89695.1"/>
    </source>
</evidence>
<proteinExistence type="predicted"/>
<dbReference type="AlphaFoldDB" id="A0AAU7QJK0"/>
<dbReference type="PROSITE" id="PS51257">
    <property type="entry name" value="PROKAR_LIPOPROTEIN"/>
    <property type="match status" value="1"/>
</dbReference>
<protein>
    <submittedName>
        <fullName evidence="1">DUF192 domain-containing protein</fullName>
    </submittedName>
</protein>
<gene>
    <name evidence="1" type="ORF">ABNK63_15065</name>
</gene>
<dbReference type="Pfam" id="PF02643">
    <property type="entry name" value="DUF192"/>
    <property type="match status" value="1"/>
</dbReference>
<accession>A0AAU7QJK0</accession>
<dbReference type="RefSeq" id="WP_350016094.1">
    <property type="nucleotide sequence ID" value="NZ_CP157948.1"/>
</dbReference>
<dbReference type="InterPro" id="IPR038695">
    <property type="entry name" value="Saro_0823-like_sf"/>
</dbReference>
<dbReference type="Gene3D" id="2.60.120.1140">
    <property type="entry name" value="Protein of unknown function DUF192"/>
    <property type="match status" value="1"/>
</dbReference>
<dbReference type="PANTHER" id="PTHR37953">
    <property type="entry name" value="UPF0127 PROTEIN MJ1496"/>
    <property type="match status" value="1"/>
</dbReference>
<sequence length="150" mass="16448">MRRWLTTIPFLLAACSCSTRTHEAPTAVALDGHRFSVELATDDAGRQRGLMMRTTLAADHGMLFVFPASGPQAFWMKNTLIPLDILYFDEQKRLVSVQQNVPPCKADPCPVYPSAAPAIYVLELPAGTAQRMGFRAGDVLKIDSELGAVR</sequence>
<name>A0AAU7QJK0_9GAMM</name>
<dbReference type="EMBL" id="CP157948">
    <property type="protein sequence ID" value="XBS89695.1"/>
    <property type="molecule type" value="Genomic_DNA"/>
</dbReference>
<reference evidence="1" key="1">
    <citation type="submission" date="2024-06" db="EMBL/GenBank/DDBJ databases">
        <authorList>
            <person name="Sun Y."/>
        </authorList>
    </citation>
    <scope>NUCLEOTIDE SEQUENCE</scope>
    <source>
        <strain evidence="1">IGA1.0</strain>
    </source>
</reference>